<dbReference type="CDD" id="cd09604">
    <property type="entry name" value="M1_APN_like"/>
    <property type="match status" value="1"/>
</dbReference>
<keyword evidence="2" id="KW-0479">Metal-binding</keyword>
<dbReference type="GO" id="GO:0008270">
    <property type="term" value="F:zinc ion binding"/>
    <property type="evidence" value="ECO:0007669"/>
    <property type="project" value="InterPro"/>
</dbReference>
<keyword evidence="3" id="KW-0732">Signal</keyword>
<evidence type="ECO:0000256" key="3">
    <source>
        <dbReference type="SAM" id="SignalP"/>
    </source>
</evidence>
<feature type="active site" description="Proton acceptor" evidence="1">
    <location>
        <position position="338"/>
    </location>
</feature>
<protein>
    <submittedName>
        <fullName evidence="5">M1 family metallopeptidase</fullName>
    </submittedName>
</protein>
<comment type="cofactor">
    <cofactor evidence="2">
        <name>Zn(2+)</name>
        <dbReference type="ChEBI" id="CHEBI:29105"/>
    </cofactor>
    <text evidence="2">Binds 1 zinc ion per subunit.</text>
</comment>
<feature type="chain" id="PRO_5038512957" evidence="3">
    <location>
        <begin position="26"/>
        <end position="487"/>
    </location>
</feature>
<feature type="signal peptide" evidence="3">
    <location>
        <begin position="1"/>
        <end position="25"/>
    </location>
</feature>
<dbReference type="GO" id="GO:0008237">
    <property type="term" value="F:metallopeptidase activity"/>
    <property type="evidence" value="ECO:0007669"/>
    <property type="project" value="InterPro"/>
</dbReference>
<organism evidence="5 6">
    <name type="scientific">Thermoactinomyces mirandus</name>
    <dbReference type="NCBI Taxonomy" id="2756294"/>
    <lineage>
        <taxon>Bacteria</taxon>
        <taxon>Bacillati</taxon>
        <taxon>Bacillota</taxon>
        <taxon>Bacilli</taxon>
        <taxon>Bacillales</taxon>
        <taxon>Thermoactinomycetaceae</taxon>
        <taxon>Thermoactinomyces</taxon>
    </lineage>
</organism>
<dbReference type="SUPFAM" id="SSF55486">
    <property type="entry name" value="Metalloproteases ('zincins'), catalytic domain"/>
    <property type="match status" value="1"/>
</dbReference>
<dbReference type="Proteomes" id="UP000538292">
    <property type="component" value="Unassembled WGS sequence"/>
</dbReference>
<dbReference type="RefSeq" id="WP_181736524.1">
    <property type="nucleotide sequence ID" value="NZ_JACEOL010000001.1"/>
</dbReference>
<evidence type="ECO:0000256" key="2">
    <source>
        <dbReference type="PIRSR" id="PIRSR634015-3"/>
    </source>
</evidence>
<feature type="binding site" evidence="2">
    <location>
        <position position="360"/>
    </location>
    <ligand>
        <name>Zn(2+)</name>
        <dbReference type="ChEBI" id="CHEBI:29105"/>
        <note>catalytic</note>
    </ligand>
</feature>
<accession>A0A7W1XPB1</accession>
<keyword evidence="6" id="KW-1185">Reference proteome</keyword>
<dbReference type="Pfam" id="PF01433">
    <property type="entry name" value="Peptidase_M1"/>
    <property type="match status" value="1"/>
</dbReference>
<dbReference type="AlphaFoldDB" id="A0A7W1XPB1"/>
<evidence type="ECO:0000259" key="4">
    <source>
        <dbReference type="Pfam" id="PF01433"/>
    </source>
</evidence>
<keyword evidence="2" id="KW-0862">Zinc</keyword>
<feature type="domain" description="Peptidase M1 membrane alanine aminopeptidase" evidence="4">
    <location>
        <begin position="277"/>
        <end position="477"/>
    </location>
</feature>
<name>A0A7W1XPB1_9BACL</name>
<gene>
    <name evidence="5" type="ORF">H2C83_00030</name>
</gene>
<dbReference type="PANTHER" id="PTHR45726:SF3">
    <property type="entry name" value="LEUKOTRIENE A-4 HYDROLASE"/>
    <property type="match status" value="1"/>
</dbReference>
<dbReference type="InterPro" id="IPR014782">
    <property type="entry name" value="Peptidase_M1_dom"/>
</dbReference>
<comment type="caution">
    <text evidence="5">The sequence shown here is derived from an EMBL/GenBank/DDBJ whole genome shotgun (WGS) entry which is preliminary data.</text>
</comment>
<feature type="binding site" evidence="2">
    <location>
        <position position="341"/>
    </location>
    <ligand>
        <name>Zn(2+)</name>
        <dbReference type="ChEBI" id="CHEBI:29105"/>
        <note>catalytic</note>
    </ligand>
</feature>
<feature type="binding site" evidence="2">
    <location>
        <position position="337"/>
    </location>
    <ligand>
        <name>Zn(2+)</name>
        <dbReference type="ChEBI" id="CHEBI:29105"/>
        <note>catalytic</note>
    </ligand>
</feature>
<evidence type="ECO:0000313" key="5">
    <source>
        <dbReference type="EMBL" id="MBA4600736.1"/>
    </source>
</evidence>
<dbReference type="InterPro" id="IPR034015">
    <property type="entry name" value="M1_LTA4H"/>
</dbReference>
<evidence type="ECO:0000256" key="1">
    <source>
        <dbReference type="PIRSR" id="PIRSR634015-1"/>
    </source>
</evidence>
<dbReference type="InterPro" id="IPR027268">
    <property type="entry name" value="Peptidase_M4/M1_CTD_sf"/>
</dbReference>
<proteinExistence type="predicted"/>
<dbReference type="PANTHER" id="PTHR45726">
    <property type="entry name" value="LEUKOTRIENE A-4 HYDROLASE"/>
    <property type="match status" value="1"/>
</dbReference>
<feature type="active site" description="Proton donor" evidence="1">
    <location>
        <position position="418"/>
    </location>
</feature>
<dbReference type="EMBL" id="JACEOL010000001">
    <property type="protein sequence ID" value="MBA4600736.1"/>
    <property type="molecule type" value="Genomic_DNA"/>
</dbReference>
<evidence type="ECO:0000313" key="6">
    <source>
        <dbReference type="Proteomes" id="UP000538292"/>
    </source>
</evidence>
<dbReference type="Gene3D" id="1.10.390.10">
    <property type="entry name" value="Neutral Protease Domain 2"/>
    <property type="match status" value="1"/>
</dbReference>
<reference evidence="5 6" key="1">
    <citation type="submission" date="2020-07" db="EMBL/GenBank/DDBJ databases">
        <title>Thermoactinomyces phylogeny.</title>
        <authorList>
            <person name="Dunlap C."/>
        </authorList>
    </citation>
    <scope>NUCLEOTIDE SEQUENCE [LARGE SCALE GENOMIC DNA]</scope>
    <source>
        <strain evidence="5 6">AMNI-1</strain>
    </source>
</reference>
<sequence length="487" mass="55779">MKGRFFSFSLSLMLAVLLLAGMVPCFEHQKGITAYGANPEAATDRPFYRIDARYHPEKDEVHGHMVVILPKKRTETQKEVFFRLYPNAFRNWKHGEESKPKKPGYIKVSQVKVDGRSAQAIIKETVMKVILPQAVRDGEAARIEMDFQLHLPRGGMRLNTFNNTAFLAQWYPMLAVRDRDGWHTEPYTTTGDPFYSQMSDFEVTFHLPKGYRAITTGRDRDQADRPVLTIRQENVRDFVAVLTKDYQVVRGMMNDVHVNLWYLAGMEDVAKPLHEAAISGMKFYSEKFGPYPYQEIDVVLGETGVGIAGMEYPGLVTSIPKIGTKKGVGPAVNVVVHELAHQWWYGVVGNNQVKEPWLDEGLTTFSEFLYMQEKMNEDERGLLKRAVKKTDEIHKAAGITSVEPLYDYPDTVYGLMVYIRPAAMFYGLMDEIGKEKVMEILKTYYQRYRFKVATTQDFIKTASEVAGKDLTPFFRKWLYFSSAEKQG</sequence>